<dbReference type="CDD" id="cd03353">
    <property type="entry name" value="LbH_GlmU_C"/>
    <property type="match status" value="1"/>
</dbReference>
<dbReference type="CDD" id="cd02540">
    <property type="entry name" value="GT2_GlmU_N_bac"/>
    <property type="match status" value="1"/>
</dbReference>
<evidence type="ECO:0000256" key="6">
    <source>
        <dbReference type="ARBA" id="ARBA00022723"/>
    </source>
</evidence>
<comment type="caution">
    <text evidence="20">The sequence shown here is derived from an EMBL/GenBank/DDBJ whole genome shotgun (WGS) entry which is preliminary data.</text>
</comment>
<evidence type="ECO:0000256" key="15">
    <source>
        <dbReference type="ARBA" id="ARBA00048493"/>
    </source>
</evidence>
<dbReference type="OrthoDB" id="9775031at2"/>
<accession>A0A2N5Y4X1</accession>
<dbReference type="RefSeq" id="WP_101520138.1">
    <property type="nucleotide sequence ID" value="NZ_PKLZ01000002.1"/>
</dbReference>
<keyword evidence="11 17" id="KW-0511">Multifunctional enzyme</keyword>
<feature type="binding site" evidence="17">
    <location>
        <position position="224"/>
    </location>
    <ligand>
        <name>Mg(2+)</name>
        <dbReference type="ChEBI" id="CHEBI:18420"/>
    </ligand>
</feature>
<dbReference type="InterPro" id="IPR025877">
    <property type="entry name" value="MobA-like_NTP_Trfase"/>
</dbReference>
<keyword evidence="6 17" id="KW-0479">Metal-binding</keyword>
<evidence type="ECO:0000256" key="2">
    <source>
        <dbReference type="ARBA" id="ARBA00007947"/>
    </source>
</evidence>
<dbReference type="GO" id="GO:0009245">
    <property type="term" value="P:lipid A biosynthetic process"/>
    <property type="evidence" value="ECO:0007669"/>
    <property type="project" value="UniProtKB-UniRule"/>
</dbReference>
<reference evidence="21" key="1">
    <citation type="submission" date="2017-11" db="EMBL/GenBank/DDBJ databases">
        <title>The draft genome sequence of Chromatocurvus sp. F02.</title>
        <authorList>
            <person name="Du Z.-J."/>
            <person name="Chang Y.-Q."/>
        </authorList>
    </citation>
    <scope>NUCLEOTIDE SEQUENCE [LARGE SCALE GENOMIC DNA]</scope>
    <source>
        <strain evidence="21">F02</strain>
    </source>
</reference>
<keyword evidence="13 17" id="KW-0961">Cell wall biogenesis/degradation</keyword>
<dbReference type="EMBL" id="PKLZ01000002">
    <property type="protein sequence ID" value="PLW83456.1"/>
    <property type="molecule type" value="Genomic_DNA"/>
</dbReference>
<feature type="binding site" evidence="17">
    <location>
        <position position="374"/>
    </location>
    <ligand>
        <name>UDP-N-acetyl-alpha-D-glucosamine</name>
        <dbReference type="ChEBI" id="CHEBI:57705"/>
    </ligand>
</feature>
<keyword evidence="21" id="KW-1185">Reference proteome</keyword>
<evidence type="ECO:0000256" key="12">
    <source>
        <dbReference type="ARBA" id="ARBA00023315"/>
    </source>
</evidence>
<evidence type="ECO:0000259" key="18">
    <source>
        <dbReference type="Pfam" id="PF12804"/>
    </source>
</evidence>
<feature type="binding site" evidence="17">
    <location>
        <position position="102"/>
    </location>
    <ligand>
        <name>Mg(2+)</name>
        <dbReference type="ChEBI" id="CHEBI:18420"/>
    </ligand>
</feature>
<evidence type="ECO:0000256" key="3">
    <source>
        <dbReference type="ARBA" id="ARBA00022490"/>
    </source>
</evidence>
<feature type="binding site" evidence="17">
    <location>
        <position position="420"/>
    </location>
    <ligand>
        <name>acetyl-CoA</name>
        <dbReference type="ChEBI" id="CHEBI:57288"/>
    </ligand>
</feature>
<keyword evidence="8 17" id="KW-0460">Magnesium</keyword>
<feature type="binding site" evidence="17">
    <location>
        <position position="402"/>
    </location>
    <ligand>
        <name>acetyl-CoA</name>
        <dbReference type="ChEBI" id="CHEBI:57288"/>
    </ligand>
</feature>
<feature type="binding site" evidence="17">
    <location>
        <begin position="383"/>
        <end position="384"/>
    </location>
    <ligand>
        <name>acetyl-CoA</name>
        <dbReference type="ChEBI" id="CHEBI:57288"/>
    </ligand>
</feature>
<evidence type="ECO:0000256" key="10">
    <source>
        <dbReference type="ARBA" id="ARBA00022984"/>
    </source>
</evidence>
<dbReference type="GO" id="GO:0071555">
    <property type="term" value="P:cell wall organization"/>
    <property type="evidence" value="ECO:0007669"/>
    <property type="project" value="UniProtKB-KW"/>
</dbReference>
<evidence type="ECO:0000256" key="5">
    <source>
        <dbReference type="ARBA" id="ARBA00022695"/>
    </source>
</evidence>
<dbReference type="GO" id="GO:0000902">
    <property type="term" value="P:cell morphogenesis"/>
    <property type="evidence" value="ECO:0007669"/>
    <property type="project" value="UniProtKB-UniRule"/>
</dbReference>
<dbReference type="AlphaFoldDB" id="A0A2N5Y4X1"/>
<feature type="region of interest" description="Linker" evidence="17">
    <location>
        <begin position="227"/>
        <end position="247"/>
    </location>
</feature>
<evidence type="ECO:0000256" key="7">
    <source>
        <dbReference type="ARBA" id="ARBA00022737"/>
    </source>
</evidence>
<evidence type="ECO:0000256" key="8">
    <source>
        <dbReference type="ARBA" id="ARBA00022842"/>
    </source>
</evidence>
<keyword evidence="10 17" id="KW-0573">Peptidoglycan synthesis</keyword>
<dbReference type="NCBIfam" id="TIGR01173">
    <property type="entry name" value="glmU"/>
    <property type="match status" value="1"/>
</dbReference>
<evidence type="ECO:0000256" key="14">
    <source>
        <dbReference type="ARBA" id="ARBA00048247"/>
    </source>
</evidence>
<dbReference type="GO" id="GO:0003977">
    <property type="term" value="F:UDP-N-acetylglucosamine diphosphorylase activity"/>
    <property type="evidence" value="ECO:0007669"/>
    <property type="project" value="UniProtKB-UniRule"/>
</dbReference>
<feature type="binding site" evidence="17">
    <location>
        <position position="151"/>
    </location>
    <ligand>
        <name>UDP-N-acetyl-alpha-D-glucosamine</name>
        <dbReference type="ChEBI" id="CHEBI:57705"/>
    </ligand>
</feature>
<feature type="binding site" evidence="17">
    <location>
        <begin position="78"/>
        <end position="79"/>
    </location>
    <ligand>
        <name>UDP-N-acetyl-alpha-D-glucosamine</name>
        <dbReference type="ChEBI" id="CHEBI:57705"/>
    </ligand>
</feature>
<dbReference type="GO" id="GO:0005737">
    <property type="term" value="C:cytoplasm"/>
    <property type="evidence" value="ECO:0007669"/>
    <property type="project" value="UniProtKB-SubCell"/>
</dbReference>
<feature type="binding site" evidence="17">
    <location>
        <position position="166"/>
    </location>
    <ligand>
        <name>UDP-N-acetyl-alpha-D-glucosamine</name>
        <dbReference type="ChEBI" id="CHEBI:57705"/>
    </ligand>
</feature>
<dbReference type="Pfam" id="PF12804">
    <property type="entry name" value="NTP_transf_3"/>
    <property type="match status" value="1"/>
</dbReference>
<dbReference type="Pfam" id="PF25087">
    <property type="entry name" value="GMPPB_C"/>
    <property type="match status" value="1"/>
</dbReference>
<dbReference type="InterPro" id="IPR038009">
    <property type="entry name" value="GlmU_C_LbH"/>
</dbReference>
<dbReference type="EC" id="2.3.1.157" evidence="17"/>
<gene>
    <name evidence="17 20" type="primary">glmU</name>
    <name evidence="20" type="ORF">CWI75_03630</name>
</gene>
<dbReference type="GO" id="GO:0000287">
    <property type="term" value="F:magnesium ion binding"/>
    <property type="evidence" value="ECO:0007669"/>
    <property type="project" value="UniProtKB-UniRule"/>
</dbReference>
<comment type="catalytic activity">
    <reaction evidence="14 17">
        <text>alpha-D-glucosamine 1-phosphate + acetyl-CoA = N-acetyl-alpha-D-glucosamine 1-phosphate + CoA + H(+)</text>
        <dbReference type="Rhea" id="RHEA:13725"/>
        <dbReference type="ChEBI" id="CHEBI:15378"/>
        <dbReference type="ChEBI" id="CHEBI:57287"/>
        <dbReference type="ChEBI" id="CHEBI:57288"/>
        <dbReference type="ChEBI" id="CHEBI:57776"/>
        <dbReference type="ChEBI" id="CHEBI:58516"/>
        <dbReference type="EC" id="2.3.1.157"/>
    </reaction>
</comment>
<evidence type="ECO:0000256" key="11">
    <source>
        <dbReference type="ARBA" id="ARBA00023268"/>
    </source>
</evidence>
<organism evidence="20 21">
    <name type="scientific">Kineobactrum sediminis</name>
    <dbReference type="NCBI Taxonomy" id="1905677"/>
    <lineage>
        <taxon>Bacteria</taxon>
        <taxon>Pseudomonadati</taxon>
        <taxon>Pseudomonadota</taxon>
        <taxon>Gammaproteobacteria</taxon>
        <taxon>Cellvibrionales</taxon>
        <taxon>Halieaceae</taxon>
        <taxon>Kineobactrum</taxon>
    </lineage>
</organism>
<evidence type="ECO:0000313" key="21">
    <source>
        <dbReference type="Proteomes" id="UP000234845"/>
    </source>
</evidence>
<feature type="binding site" evidence="17">
    <location>
        <position position="73"/>
    </location>
    <ligand>
        <name>UDP-N-acetyl-alpha-D-glucosamine</name>
        <dbReference type="ChEBI" id="CHEBI:57705"/>
    </ligand>
</feature>
<feature type="binding site" evidence="17">
    <location>
        <begin position="8"/>
        <end position="11"/>
    </location>
    <ligand>
        <name>UDP-N-acetyl-alpha-D-glucosamine</name>
        <dbReference type="ChEBI" id="CHEBI:57705"/>
    </ligand>
</feature>
<dbReference type="SUPFAM" id="SSF51161">
    <property type="entry name" value="Trimeric LpxA-like enzymes"/>
    <property type="match status" value="1"/>
</dbReference>
<dbReference type="GO" id="GO:0016020">
    <property type="term" value="C:membrane"/>
    <property type="evidence" value="ECO:0007669"/>
    <property type="project" value="GOC"/>
</dbReference>
<dbReference type="UniPathway" id="UPA00973"/>
<evidence type="ECO:0000256" key="17">
    <source>
        <dbReference type="HAMAP-Rule" id="MF_01631"/>
    </source>
</evidence>
<comment type="function">
    <text evidence="16 17">Catalyzes the last two sequential reactions in the de novo biosynthetic pathway for UDP-N-acetylglucosamine (UDP-GlcNAc). The C-terminal domain catalyzes the transfer of acetyl group from acetyl coenzyme A to glucosamine-1-phosphate (GlcN-1-P) to produce N-acetylglucosamine-1-phosphate (GlcNAc-1-P), which is converted into UDP-GlcNAc by the transfer of uridine 5-monophosphate (from uridine 5-triphosphate), a reaction catalyzed by the N-terminal domain.</text>
</comment>
<evidence type="ECO:0000313" key="20">
    <source>
        <dbReference type="EMBL" id="PLW83456.1"/>
    </source>
</evidence>
<evidence type="ECO:0000256" key="13">
    <source>
        <dbReference type="ARBA" id="ARBA00023316"/>
    </source>
</evidence>
<keyword evidence="3 17" id="KW-0963">Cytoplasm</keyword>
<dbReference type="GO" id="GO:0008360">
    <property type="term" value="P:regulation of cell shape"/>
    <property type="evidence" value="ECO:0007669"/>
    <property type="project" value="UniProtKB-KW"/>
</dbReference>
<dbReference type="PANTHER" id="PTHR43584:SF3">
    <property type="entry name" value="BIFUNCTIONAL PROTEIN GLMU"/>
    <property type="match status" value="1"/>
</dbReference>
<keyword evidence="4 17" id="KW-0808">Transferase</keyword>
<evidence type="ECO:0000259" key="19">
    <source>
        <dbReference type="Pfam" id="PF25087"/>
    </source>
</evidence>
<dbReference type="InterPro" id="IPR029044">
    <property type="entry name" value="Nucleotide-diphossugar_trans"/>
</dbReference>
<comment type="subcellular location">
    <subcellularLocation>
        <location evidence="17">Cytoplasm</location>
    </subcellularLocation>
</comment>
<comment type="cofactor">
    <cofactor evidence="17">
        <name>Mg(2+)</name>
        <dbReference type="ChEBI" id="CHEBI:18420"/>
    </cofactor>
    <text evidence="17">Binds 1 Mg(2+) ion per subunit.</text>
</comment>
<feature type="binding site" evidence="17">
    <location>
        <position position="224"/>
    </location>
    <ligand>
        <name>UDP-N-acetyl-alpha-D-glucosamine</name>
        <dbReference type="ChEBI" id="CHEBI:57705"/>
    </ligand>
</feature>
<feature type="binding site" evidence="17">
    <location>
        <position position="330"/>
    </location>
    <ligand>
        <name>UDP-N-acetyl-alpha-D-glucosamine</name>
        <dbReference type="ChEBI" id="CHEBI:57705"/>
    </ligand>
</feature>
<feature type="domain" description="Mannose-1-phosphate guanyltransferase C-terminal" evidence="19">
    <location>
        <begin position="268"/>
        <end position="345"/>
    </location>
</feature>
<comment type="similarity">
    <text evidence="1 17">In the C-terminal section; belongs to the transferase hexapeptide repeat family.</text>
</comment>
<dbReference type="InterPro" id="IPR011004">
    <property type="entry name" value="Trimer_LpxA-like_sf"/>
</dbReference>
<protein>
    <recommendedName>
        <fullName evidence="17">Bifunctional protein GlmU</fullName>
    </recommendedName>
    <domain>
        <recommendedName>
            <fullName evidence="17">UDP-N-acetylglucosamine pyrophosphorylase</fullName>
            <ecNumber evidence="17">2.7.7.23</ecNumber>
        </recommendedName>
        <alternativeName>
            <fullName evidence="17">N-acetylglucosamine-1-phosphate uridyltransferase</fullName>
        </alternativeName>
    </domain>
    <domain>
        <recommendedName>
            <fullName evidence="17">Glucosamine-1-phosphate N-acetyltransferase</fullName>
            <ecNumber evidence="17">2.3.1.157</ecNumber>
        </recommendedName>
    </domain>
</protein>
<feature type="domain" description="MobA-like NTP transferase" evidence="18">
    <location>
        <begin position="5"/>
        <end position="124"/>
    </location>
</feature>
<dbReference type="EC" id="2.7.7.23" evidence="17"/>
<dbReference type="Proteomes" id="UP000234845">
    <property type="component" value="Unassembled WGS sequence"/>
</dbReference>
<feature type="binding site" evidence="17">
    <location>
        <position position="22"/>
    </location>
    <ligand>
        <name>UDP-N-acetyl-alpha-D-glucosamine</name>
        <dbReference type="ChEBI" id="CHEBI:57705"/>
    </ligand>
</feature>
<keyword evidence="5 17" id="KW-0548">Nucleotidyltransferase</keyword>
<feature type="binding site" evidence="17">
    <location>
        <position position="136"/>
    </location>
    <ligand>
        <name>UDP-N-acetyl-alpha-D-glucosamine</name>
        <dbReference type="ChEBI" id="CHEBI:57705"/>
    </ligand>
</feature>
<comment type="pathway">
    <text evidence="17">Bacterial outer membrane biogenesis; LPS lipid A biosynthesis.</text>
</comment>
<proteinExistence type="inferred from homology"/>
<dbReference type="HAMAP" id="MF_01631">
    <property type="entry name" value="GlmU"/>
    <property type="match status" value="1"/>
</dbReference>
<feature type="binding site" evidence="17">
    <location>
        <begin position="100"/>
        <end position="102"/>
    </location>
    <ligand>
        <name>UDP-N-acetyl-alpha-D-glucosamine</name>
        <dbReference type="ChEBI" id="CHEBI:57705"/>
    </ligand>
</feature>
<feature type="binding site" evidence="17">
    <location>
        <position position="348"/>
    </location>
    <ligand>
        <name>UDP-N-acetyl-alpha-D-glucosamine</name>
        <dbReference type="ChEBI" id="CHEBI:57705"/>
    </ligand>
</feature>
<evidence type="ECO:0000256" key="9">
    <source>
        <dbReference type="ARBA" id="ARBA00022960"/>
    </source>
</evidence>
<sequence>MQLEVIILAAGQGSRMRSHLPKVLHSLAGRPLLQHVLDTAKALEPVAIHVVVGHGAQQLKEALASEPVSWVEQEQQLGTGHAVLQALPRIAEGSTVLVLYGDVPLINVATLQTLVAQAAEVPALLTVNLANPAGYGRIMRDGSGALVGVVEHKDANADQLLLSEVNSGVMAAPVSILQRFLPAVGNDNQQAEYYLPEVLSLAVAAGMSVKTSMADDEWEVMGVNDQLQLSQLERELQQRRARSLLLAGVRLADPARIDVRGKLECGRDVFIDINCVFIGDVVLGDDVQVGPNCVLRDVTVGNGTEIQAMSHLQQAKIGNDCAVGPYARLRPDTVLADRARVGNFVETKKANIGIGSKVNHLSYIGDCEIGASANIGAGTITCNYDGVNKHQTRIGDDAFVGSNATLVAPVEVANRGFVAAGSTITSHVAEGELAVGRGKQRNIQGWKRPGKPPTSKD</sequence>
<comment type="pathway">
    <text evidence="17">Nucleotide-sugar biosynthesis; UDP-N-acetyl-alpha-D-glucosamine biosynthesis; N-acetyl-alpha-D-glucosamine 1-phosphate from alpha-D-glucosamine 6-phosphate (route II): step 2/2.</text>
</comment>
<feature type="active site" description="Proton acceptor" evidence="17">
    <location>
        <position position="360"/>
    </location>
</feature>
<evidence type="ECO:0000256" key="4">
    <source>
        <dbReference type="ARBA" id="ARBA00022679"/>
    </source>
</evidence>
<dbReference type="GO" id="GO:0009252">
    <property type="term" value="P:peptidoglycan biosynthetic process"/>
    <property type="evidence" value="ECO:0007669"/>
    <property type="project" value="UniProtKB-UniRule"/>
</dbReference>
<feature type="binding site" evidence="17">
    <location>
        <position position="363"/>
    </location>
    <ligand>
        <name>UDP-N-acetyl-alpha-D-glucosamine</name>
        <dbReference type="ChEBI" id="CHEBI:57705"/>
    </ligand>
</feature>
<comment type="similarity">
    <text evidence="2 17">In the N-terminal section; belongs to the N-acetylglucosamine-1-phosphate uridyltransferase family.</text>
</comment>
<feature type="region of interest" description="Pyrophosphorylase" evidence="17">
    <location>
        <begin position="1"/>
        <end position="226"/>
    </location>
</feature>
<comment type="subunit">
    <text evidence="17">Homotrimer.</text>
</comment>
<dbReference type="InterPro" id="IPR050065">
    <property type="entry name" value="GlmU-like"/>
</dbReference>
<feature type="region of interest" description="N-acetyltransferase" evidence="17">
    <location>
        <begin position="248"/>
        <end position="457"/>
    </location>
</feature>
<dbReference type="InterPro" id="IPR056729">
    <property type="entry name" value="GMPPB_C"/>
</dbReference>
<dbReference type="SUPFAM" id="SSF53448">
    <property type="entry name" value="Nucleotide-diphospho-sugar transferases"/>
    <property type="match status" value="1"/>
</dbReference>
<name>A0A2N5Y4X1_9GAMM</name>
<evidence type="ECO:0000256" key="16">
    <source>
        <dbReference type="ARBA" id="ARBA00049628"/>
    </source>
</evidence>
<dbReference type="GO" id="GO:0006048">
    <property type="term" value="P:UDP-N-acetylglucosamine biosynthetic process"/>
    <property type="evidence" value="ECO:0007669"/>
    <property type="project" value="UniProtKB-UniPathway"/>
</dbReference>
<dbReference type="GO" id="GO:0019134">
    <property type="term" value="F:glucosamine-1-phosphate N-acetyltransferase activity"/>
    <property type="evidence" value="ECO:0007669"/>
    <property type="project" value="UniProtKB-UniRule"/>
</dbReference>
<keyword evidence="9 17" id="KW-0133">Cell shape</keyword>
<feature type="binding site" evidence="17">
    <location>
        <position position="437"/>
    </location>
    <ligand>
        <name>acetyl-CoA</name>
        <dbReference type="ChEBI" id="CHEBI:57288"/>
    </ligand>
</feature>
<dbReference type="Gene3D" id="2.160.10.10">
    <property type="entry name" value="Hexapeptide repeat proteins"/>
    <property type="match status" value="1"/>
</dbReference>
<dbReference type="PANTHER" id="PTHR43584">
    <property type="entry name" value="NUCLEOTIDYL TRANSFERASE"/>
    <property type="match status" value="1"/>
</dbReference>
<dbReference type="Gene3D" id="3.90.550.10">
    <property type="entry name" value="Spore Coat Polysaccharide Biosynthesis Protein SpsA, Chain A"/>
    <property type="match status" value="1"/>
</dbReference>
<dbReference type="InterPro" id="IPR005882">
    <property type="entry name" value="Bifunctional_GlmU"/>
</dbReference>
<evidence type="ECO:0000256" key="1">
    <source>
        <dbReference type="ARBA" id="ARBA00007707"/>
    </source>
</evidence>
<keyword evidence="7 17" id="KW-0677">Repeat</keyword>
<feature type="binding site" evidence="17">
    <location>
        <position position="377"/>
    </location>
    <ligand>
        <name>acetyl-CoA</name>
        <dbReference type="ChEBI" id="CHEBI:57288"/>
    </ligand>
</feature>
<comment type="catalytic activity">
    <reaction evidence="15 17">
        <text>N-acetyl-alpha-D-glucosamine 1-phosphate + UTP + H(+) = UDP-N-acetyl-alpha-D-glucosamine + diphosphate</text>
        <dbReference type="Rhea" id="RHEA:13509"/>
        <dbReference type="ChEBI" id="CHEBI:15378"/>
        <dbReference type="ChEBI" id="CHEBI:33019"/>
        <dbReference type="ChEBI" id="CHEBI:46398"/>
        <dbReference type="ChEBI" id="CHEBI:57705"/>
        <dbReference type="ChEBI" id="CHEBI:57776"/>
        <dbReference type="EC" id="2.7.7.23"/>
    </reaction>
</comment>
<dbReference type="UniPathway" id="UPA00113">
    <property type="reaction ID" value="UER00532"/>
</dbReference>
<comment type="pathway">
    <text evidence="17">Nucleotide-sugar biosynthesis; UDP-N-acetyl-alpha-D-glucosamine biosynthesis; UDP-N-acetyl-alpha-D-glucosamine from N-acetyl-alpha-D-glucosamine 1-phosphate: step 1/1.</text>
</comment>
<keyword evidence="12 17" id="KW-0012">Acyltransferase</keyword>